<gene>
    <name evidence="1" type="ORF">C8R21_13722</name>
</gene>
<dbReference type="Proteomes" id="UP000244152">
    <property type="component" value="Unassembled WGS sequence"/>
</dbReference>
<evidence type="ECO:0000313" key="2">
    <source>
        <dbReference type="Proteomes" id="UP000244152"/>
    </source>
</evidence>
<accession>A0A2T5I5A0</accession>
<name>A0A2T5I5A0_9PROT</name>
<reference evidence="1 2" key="1">
    <citation type="submission" date="2018-04" db="EMBL/GenBank/DDBJ databases">
        <title>Active sludge and wastewater microbial communities from Klosterneuburg, Austria.</title>
        <authorList>
            <person name="Wagner M."/>
        </authorList>
    </citation>
    <scope>NUCLEOTIDE SEQUENCE [LARGE SCALE GENOMIC DNA]</scope>
    <source>
        <strain evidence="1 2">Nl12</strain>
    </source>
</reference>
<dbReference type="AlphaFoldDB" id="A0A2T5I5A0"/>
<protein>
    <submittedName>
        <fullName evidence="1">Uncharacterized protein</fullName>
    </submittedName>
</protein>
<organism evidence="1 2">
    <name type="scientific">Nitrosospira multiformis</name>
    <dbReference type="NCBI Taxonomy" id="1231"/>
    <lineage>
        <taxon>Bacteria</taxon>
        <taxon>Pseudomonadati</taxon>
        <taxon>Pseudomonadota</taxon>
        <taxon>Betaproteobacteria</taxon>
        <taxon>Nitrosomonadales</taxon>
        <taxon>Nitrosomonadaceae</taxon>
        <taxon>Nitrosospira</taxon>
    </lineage>
</organism>
<proteinExistence type="predicted"/>
<sequence>MLHYASWDRRSILLAAKVLSRDEREKWLAPLVKSESLSRMDKWMADWVIAGAPPDYFDYDDDIPF</sequence>
<evidence type="ECO:0000313" key="1">
    <source>
        <dbReference type="EMBL" id="PTQ79001.1"/>
    </source>
</evidence>
<comment type="caution">
    <text evidence="1">The sequence shown here is derived from an EMBL/GenBank/DDBJ whole genome shotgun (WGS) entry which is preliminary data.</text>
</comment>
<dbReference type="EMBL" id="QAOK01000037">
    <property type="protein sequence ID" value="PTQ79001.1"/>
    <property type="molecule type" value="Genomic_DNA"/>
</dbReference>